<sequence>MYRVRGRGSLDQAEDSRIRDQGLGSWFVGLGKVVAVREGDGRI</sequence>
<proteinExistence type="predicted"/>
<evidence type="ECO:0000313" key="1">
    <source>
        <dbReference type="EMBL" id="DAG03462.1"/>
    </source>
</evidence>
<protein>
    <submittedName>
        <fullName evidence="1">Uncharacterized protein</fullName>
    </submittedName>
</protein>
<accession>A0A8S5V9T8</accession>
<reference evidence="1" key="1">
    <citation type="journal article" date="2021" name="Proc. Natl. Acad. Sci. U.S.A.">
        <title>A Catalog of Tens of Thousands of Viruses from Human Metagenomes Reveals Hidden Associations with Chronic Diseases.</title>
        <authorList>
            <person name="Tisza M.J."/>
            <person name="Buck C.B."/>
        </authorList>
    </citation>
    <scope>NUCLEOTIDE SEQUENCE</scope>
    <source>
        <strain evidence="1">CtUml7</strain>
    </source>
</reference>
<dbReference type="EMBL" id="BK016230">
    <property type="protein sequence ID" value="DAG03462.1"/>
    <property type="molecule type" value="Genomic_DNA"/>
</dbReference>
<name>A0A8S5V9T8_9CAUD</name>
<organism evidence="1">
    <name type="scientific">Ackermannviridae sp. ctUml7</name>
    <dbReference type="NCBI Taxonomy" id="2825753"/>
    <lineage>
        <taxon>Viruses</taxon>
        <taxon>Duplodnaviria</taxon>
        <taxon>Heunggongvirae</taxon>
        <taxon>Uroviricota</taxon>
        <taxon>Caudoviricetes</taxon>
        <taxon>Pantevenvirales</taxon>
        <taxon>Ackermannviridae</taxon>
    </lineage>
</organism>